<feature type="compositionally biased region" description="Pro residues" evidence="3">
    <location>
        <begin position="706"/>
        <end position="719"/>
    </location>
</feature>
<dbReference type="PROSITE" id="PS00598">
    <property type="entry name" value="CHROMO_1"/>
    <property type="match status" value="1"/>
</dbReference>
<dbReference type="Pfam" id="PF00385">
    <property type="entry name" value="Chromo"/>
    <property type="match status" value="1"/>
</dbReference>
<dbReference type="PROSITE" id="PS50013">
    <property type="entry name" value="CHROMO_2"/>
    <property type="match status" value="1"/>
</dbReference>
<comment type="subcellular location">
    <subcellularLocation>
        <location evidence="1">Nucleus</location>
    </subcellularLocation>
</comment>
<feature type="compositionally biased region" description="Basic and acidic residues" evidence="3">
    <location>
        <begin position="166"/>
        <end position="183"/>
    </location>
</feature>
<feature type="region of interest" description="Disordered" evidence="3">
    <location>
        <begin position="153"/>
        <end position="183"/>
    </location>
</feature>
<dbReference type="InterPro" id="IPR023779">
    <property type="entry name" value="Chromodomain_CS"/>
</dbReference>
<feature type="region of interest" description="Disordered" evidence="3">
    <location>
        <begin position="482"/>
        <end position="504"/>
    </location>
</feature>
<evidence type="ECO:0000313" key="6">
    <source>
        <dbReference type="Proteomes" id="UP001627154"/>
    </source>
</evidence>
<organism evidence="5 6">
    <name type="scientific">Trichogramma kaykai</name>
    <dbReference type="NCBI Taxonomy" id="54128"/>
    <lineage>
        <taxon>Eukaryota</taxon>
        <taxon>Metazoa</taxon>
        <taxon>Ecdysozoa</taxon>
        <taxon>Arthropoda</taxon>
        <taxon>Hexapoda</taxon>
        <taxon>Insecta</taxon>
        <taxon>Pterygota</taxon>
        <taxon>Neoptera</taxon>
        <taxon>Endopterygota</taxon>
        <taxon>Hymenoptera</taxon>
        <taxon>Apocrita</taxon>
        <taxon>Proctotrupomorpha</taxon>
        <taxon>Chalcidoidea</taxon>
        <taxon>Trichogrammatidae</taxon>
        <taxon>Trichogramma</taxon>
    </lineage>
</organism>
<accession>A0ABD2WXL2</accession>
<feature type="compositionally biased region" description="Polar residues" evidence="3">
    <location>
        <begin position="854"/>
        <end position="868"/>
    </location>
</feature>
<feature type="domain" description="Chromo" evidence="4">
    <location>
        <begin position="186"/>
        <end position="248"/>
    </location>
</feature>
<dbReference type="InterPro" id="IPR016197">
    <property type="entry name" value="Chromo-like_dom_sf"/>
</dbReference>
<reference evidence="5 6" key="1">
    <citation type="journal article" date="2024" name="bioRxiv">
        <title>A reference genome for Trichogramma kaykai: A tiny desert-dwelling parasitoid wasp with competing sex-ratio distorters.</title>
        <authorList>
            <person name="Culotta J."/>
            <person name="Lindsey A.R."/>
        </authorList>
    </citation>
    <scope>NUCLEOTIDE SEQUENCE [LARGE SCALE GENOMIC DNA]</scope>
    <source>
        <strain evidence="5 6">KSX58</strain>
    </source>
</reference>
<dbReference type="InterPro" id="IPR000953">
    <property type="entry name" value="Chromo/chromo_shadow_dom"/>
</dbReference>
<evidence type="ECO:0000256" key="3">
    <source>
        <dbReference type="SAM" id="MobiDB-lite"/>
    </source>
</evidence>
<evidence type="ECO:0000313" key="5">
    <source>
        <dbReference type="EMBL" id="KAL3397712.1"/>
    </source>
</evidence>
<keyword evidence="6" id="KW-1185">Reference proteome</keyword>
<feature type="region of interest" description="Disordered" evidence="3">
    <location>
        <begin position="810"/>
        <end position="834"/>
    </location>
</feature>
<keyword evidence="2" id="KW-0539">Nucleus</keyword>
<dbReference type="InterPro" id="IPR051219">
    <property type="entry name" value="Heterochromatin_chromo-domain"/>
</dbReference>
<feature type="compositionally biased region" description="Polar residues" evidence="3">
    <location>
        <begin position="552"/>
        <end position="561"/>
    </location>
</feature>
<dbReference type="EMBL" id="JBJJXI010000061">
    <property type="protein sequence ID" value="KAL3397712.1"/>
    <property type="molecule type" value="Genomic_DNA"/>
</dbReference>
<dbReference type="InterPro" id="IPR023780">
    <property type="entry name" value="Chromo_domain"/>
</dbReference>
<feature type="compositionally biased region" description="Polar residues" evidence="3">
    <location>
        <begin position="603"/>
        <end position="632"/>
    </location>
</feature>
<feature type="compositionally biased region" description="Acidic residues" evidence="3">
    <location>
        <begin position="695"/>
        <end position="705"/>
    </location>
</feature>
<dbReference type="Proteomes" id="UP001627154">
    <property type="component" value="Unassembled WGS sequence"/>
</dbReference>
<evidence type="ECO:0000259" key="4">
    <source>
        <dbReference type="PROSITE" id="PS50013"/>
    </source>
</evidence>
<evidence type="ECO:0000256" key="1">
    <source>
        <dbReference type="ARBA" id="ARBA00004123"/>
    </source>
</evidence>
<name>A0ABD2WXL2_9HYME</name>
<dbReference type="Gene3D" id="2.40.50.40">
    <property type="match status" value="1"/>
</dbReference>
<feature type="compositionally biased region" description="Basic and acidic residues" evidence="3">
    <location>
        <begin position="674"/>
        <end position="694"/>
    </location>
</feature>
<feature type="compositionally biased region" description="Polar residues" evidence="3">
    <location>
        <begin position="276"/>
        <end position="291"/>
    </location>
</feature>
<dbReference type="SUPFAM" id="SSF54160">
    <property type="entry name" value="Chromo domain-like"/>
    <property type="match status" value="1"/>
</dbReference>
<dbReference type="SMART" id="SM00298">
    <property type="entry name" value="CHROMO"/>
    <property type="match status" value="1"/>
</dbReference>
<proteinExistence type="predicted"/>
<gene>
    <name evidence="5" type="ORF">TKK_008472</name>
</gene>
<feature type="region of interest" description="Disordered" evidence="3">
    <location>
        <begin position="603"/>
        <end position="765"/>
    </location>
</feature>
<dbReference type="AlphaFoldDB" id="A0ABD2WXL2"/>
<dbReference type="PANTHER" id="PTHR22812">
    <property type="entry name" value="CHROMOBOX PROTEIN"/>
    <property type="match status" value="1"/>
</dbReference>
<feature type="compositionally biased region" description="Basic and acidic residues" evidence="3">
    <location>
        <begin position="635"/>
        <end position="647"/>
    </location>
</feature>
<comment type="caution">
    <text evidence="5">The sequence shown here is derived from an EMBL/GenBank/DDBJ whole genome shotgun (WGS) entry which is preliminary data.</text>
</comment>
<feature type="region of interest" description="Disordered" evidence="3">
    <location>
        <begin position="849"/>
        <end position="868"/>
    </location>
</feature>
<feature type="region of interest" description="Disordered" evidence="3">
    <location>
        <begin position="520"/>
        <end position="567"/>
    </location>
</feature>
<dbReference type="GO" id="GO:0005634">
    <property type="term" value="C:nucleus"/>
    <property type="evidence" value="ECO:0007669"/>
    <property type="project" value="UniProtKB-SubCell"/>
</dbReference>
<dbReference type="GO" id="GO:0005694">
    <property type="term" value="C:chromosome"/>
    <property type="evidence" value="ECO:0007669"/>
    <property type="project" value="UniProtKB-ARBA"/>
</dbReference>
<feature type="compositionally biased region" description="Low complexity" evidence="3">
    <location>
        <begin position="752"/>
        <end position="763"/>
    </location>
</feature>
<feature type="region of interest" description="Disordered" evidence="3">
    <location>
        <begin position="276"/>
        <end position="295"/>
    </location>
</feature>
<protein>
    <recommendedName>
        <fullName evidence="4">Chromo domain-containing protein</fullName>
    </recommendedName>
</protein>
<evidence type="ECO:0000256" key="2">
    <source>
        <dbReference type="ARBA" id="ARBA00023242"/>
    </source>
</evidence>
<sequence>MEGSDESPAIKINEKCIKAAQEEIGKLDVLVCGECHSVFHFINEFQEHQSKADACSKQSKLKDNNESKAKVWAFLLWKDSQIQTEPDKDNTWQLYNKWIAMDAHTRDSWIAAGKTIQIFTKISTSKMHDIATQGTATEGGKTVVVRKVIRNGQPISPNKSNLKPGLTEKKVKSTNESGEHSSEEDFNVEKILAKRFNPKKKCYEYLLKWEGYAHEYNTWEEVNHVSSTCKALMDEFEKNLAKQKEMKAQQVAKTANRSGQLNVTQKFIKTENIKAGTNATPSASTNRPMRSSKSKAMDQVKQWCGSMKEEENELLGKRKNTFSDSDSDEGLTTLNMKRSKVDTSGDDWTADSEEDKVVIGRSDVIQRALNRANIQSNGSNRGPLTGSALAKEAVQKEMKLGNASNSNVYVVHRKDGIIKLDSTPTNKIAVKGQNQTPTSNVLVLPSREGLVKKQVISPNSITPIKVISKPDGTQIVTQMKVVSKGSPSGMSIKNEPVKIQPKPDNNQMQYHVVTAIPSPLSHHTTTTTTVVKPGGQRQIVSRPSPGVVRNSPLGTVSSQQRMPVRPNVPRNLTPQQIAAQRKNLASPQITPLVKPKITVINNQGKPVRTVNNTVSQQGTKSTPGKNPVTPTQKMLDARKKFAEDARKPVQRVLGSKSGSNAVRPKGKPANEPGNKPKESKLAETDGLHMEFHEVSDEEESSEEEVPPPFSEPEPAPTEPESPTREFTLCPLTGRIIGPDGQPVEQPEPEPTPVTTSNTTAPTPMAIISNPTVTATIGPDGIIANNSASSELVLPSLDTCTDNNVGGMRVEMSPGGTTGMIVPTDKPSTSETMTIPGVPGPDLPCLDDPNVEMQPPTQTTGNQSDQTPQVPQIVTSEGFVVPATDISQETSILPEVQPPQEAAELPQTSTATIAAPTATTVTSNLNLEENNGLVTITGDDGVVYQVTGEGEDGQTILVTRGPDGEQQLYVTTTEQQGEVGGTMLTLDHAVAEAVAQMGPDQAVAPQFYVKEGAEGAVVENTQTTSSNEQQVVMSIVDNSSSPVVVANAHSTTEEGENQVQCVTQVMQGDEGENQAQVVAQVIQADEPSPDGTRKVVLLLPDGNLIMTEVDEEQYAALELDK</sequence>